<feature type="region of interest" description="Disordered" evidence="1">
    <location>
        <begin position="88"/>
        <end position="162"/>
    </location>
</feature>
<dbReference type="Proteomes" id="UP001295444">
    <property type="component" value="Chromosome 09"/>
</dbReference>
<sequence>MFRMPGDSQRPTYSYHGDDQGTDPEGTDPTSDPSTPLTIGSLRDMLKEATADIKSHVAEEISRNLAGLRAEGQTLNSRTDQTEKTLLGVKGDNPRRTVQAARRTSQTTNKRNFTTKNRPYGPRTKRNENPKPMATSPGTLLKIKPIPPPRGPLRNSQTSPIKELTHTALPDLYPYETTMATA</sequence>
<keyword evidence="3" id="KW-1185">Reference proteome</keyword>
<name>A0AAD1WKV5_PELCU</name>
<proteinExistence type="predicted"/>
<gene>
    <name evidence="2" type="ORF">PECUL_23A045464</name>
</gene>
<feature type="compositionally biased region" description="Low complexity" evidence="1">
    <location>
        <begin position="107"/>
        <end position="118"/>
    </location>
</feature>
<organism evidence="2 3">
    <name type="scientific">Pelobates cultripes</name>
    <name type="common">Western spadefoot toad</name>
    <dbReference type="NCBI Taxonomy" id="61616"/>
    <lineage>
        <taxon>Eukaryota</taxon>
        <taxon>Metazoa</taxon>
        <taxon>Chordata</taxon>
        <taxon>Craniata</taxon>
        <taxon>Vertebrata</taxon>
        <taxon>Euteleostomi</taxon>
        <taxon>Amphibia</taxon>
        <taxon>Batrachia</taxon>
        <taxon>Anura</taxon>
        <taxon>Pelobatoidea</taxon>
        <taxon>Pelobatidae</taxon>
        <taxon>Pelobates</taxon>
    </lineage>
</organism>
<feature type="region of interest" description="Disordered" evidence="1">
    <location>
        <begin position="1"/>
        <end position="39"/>
    </location>
</feature>
<evidence type="ECO:0000313" key="3">
    <source>
        <dbReference type="Proteomes" id="UP001295444"/>
    </source>
</evidence>
<feature type="compositionally biased region" description="Low complexity" evidence="1">
    <location>
        <begin position="27"/>
        <end position="36"/>
    </location>
</feature>
<dbReference type="EMBL" id="OW240920">
    <property type="protein sequence ID" value="CAH2315588.1"/>
    <property type="molecule type" value="Genomic_DNA"/>
</dbReference>
<dbReference type="AlphaFoldDB" id="A0AAD1WKV5"/>
<accession>A0AAD1WKV5</accession>
<evidence type="ECO:0000256" key="1">
    <source>
        <dbReference type="SAM" id="MobiDB-lite"/>
    </source>
</evidence>
<protein>
    <submittedName>
        <fullName evidence="2">Uncharacterized protein</fullName>
    </submittedName>
</protein>
<evidence type="ECO:0000313" key="2">
    <source>
        <dbReference type="EMBL" id="CAH2315588.1"/>
    </source>
</evidence>
<reference evidence="2" key="1">
    <citation type="submission" date="2022-03" db="EMBL/GenBank/DDBJ databases">
        <authorList>
            <person name="Alioto T."/>
            <person name="Alioto T."/>
            <person name="Gomez Garrido J."/>
        </authorList>
    </citation>
    <scope>NUCLEOTIDE SEQUENCE</scope>
</reference>